<comment type="caution">
    <text evidence="4">The sequence shown here is derived from an EMBL/GenBank/DDBJ whole genome shotgun (WGS) entry which is preliminary data.</text>
</comment>
<feature type="domain" description="URB1 central HEAT repeat" evidence="3">
    <location>
        <begin position="482"/>
        <end position="635"/>
    </location>
</feature>
<dbReference type="InterPro" id="IPR032436">
    <property type="entry name" value="URB1_C"/>
</dbReference>
<dbReference type="Pfam" id="PF26140">
    <property type="entry name" value="HEAT_URB1"/>
    <property type="match status" value="1"/>
</dbReference>
<organism evidence="4 5">
    <name type="scientific">Diutina rugosa</name>
    <name type="common">Yeast</name>
    <name type="synonym">Candida rugosa</name>
    <dbReference type="NCBI Taxonomy" id="5481"/>
    <lineage>
        <taxon>Eukaryota</taxon>
        <taxon>Fungi</taxon>
        <taxon>Dikarya</taxon>
        <taxon>Ascomycota</taxon>
        <taxon>Saccharomycotina</taxon>
        <taxon>Pichiomycetes</taxon>
        <taxon>Debaryomycetaceae</taxon>
        <taxon>Diutina</taxon>
    </lineage>
</organism>
<reference evidence="4 5" key="1">
    <citation type="submission" date="2019-07" db="EMBL/GenBank/DDBJ databases">
        <title>Genome assembly of two rare yeast pathogens: Diutina rugosa and Trichomonascus ciferrii.</title>
        <authorList>
            <person name="Mixao V."/>
            <person name="Saus E."/>
            <person name="Hansen A."/>
            <person name="Lass-Flor C."/>
            <person name="Gabaldon T."/>
        </authorList>
    </citation>
    <scope>NUCLEOTIDE SEQUENCE [LARGE SCALE GENOMIC DNA]</scope>
    <source>
        <strain evidence="4 5">CBS 613</strain>
    </source>
</reference>
<protein>
    <recommendedName>
        <fullName evidence="6">Nucleolar pre-ribosomal-associated protein 1 C-terminal domain-containing protein</fullName>
    </recommendedName>
</protein>
<dbReference type="GO" id="GO:0000466">
    <property type="term" value="P:maturation of 5.8S rRNA from tricistronic rRNA transcript (SSU-rRNA, 5.8S rRNA, LSU-rRNA)"/>
    <property type="evidence" value="ECO:0007669"/>
    <property type="project" value="TreeGrafter"/>
</dbReference>
<dbReference type="Pfam" id="PF16201">
    <property type="entry name" value="NopRA1"/>
    <property type="match status" value="1"/>
</dbReference>
<proteinExistence type="predicted"/>
<evidence type="ECO:0000259" key="1">
    <source>
        <dbReference type="Pfam" id="PF11707"/>
    </source>
</evidence>
<dbReference type="InterPro" id="IPR039844">
    <property type="entry name" value="URB1"/>
</dbReference>
<gene>
    <name evidence="4" type="ORF">DIURU_003815</name>
</gene>
<dbReference type="SUPFAM" id="SSF48371">
    <property type="entry name" value="ARM repeat"/>
    <property type="match status" value="1"/>
</dbReference>
<dbReference type="OrthoDB" id="72892at2759"/>
<dbReference type="PANTHER" id="PTHR13500">
    <property type="entry name" value="NUCLEOLAR PRERIBOSOMAL-ASSOCIATED PROTEIN 1"/>
    <property type="match status" value="1"/>
</dbReference>
<sequence length="1485" mass="169143">MTYKLARLGYMINAVSGKIGDEFHDLHAPMVEQRPQVIQYYRDLMDNYSKYVYRALSNNRFAVINSMLKFLSQAVKFDSICANDLLNSFDFNLAALPKLLVSSSKLGIQPVGKEEVSIRHNFIVFWTSLMGTIGSIHRSDLLIQSHKIMNAFWKHMADSDNEATLQIIFEFINDKILDENSMKRASKCKILNENFMHKIVQLYPRLDKAFADKLTELLTKMATDPKAGLAFAVSPAQLWQNEGGVEMEINKKKFKVFNNLIYVLLTALKPWEQYSQHQLVIEILKRHQIELLGPYMNWMVQNGGGYHDPSLSSWWIGHTLLYTNILQLEIALTGDADSRKLAETIALAPLSKQAFTKCLTSPTPMINQFALNLVMYTLQKLERVLKLEVCPRQELVELTFQNLPDITKILELYNAESVPKVTKLTLLKIMNYYEQLYTVPQAPKAAIFKLATAGINDKQTSNFDFVLLDVYLQILAAQDRDQELKWWISSKDRNSFFTSLVKLSSHNADGRAESILNKLVENTILFKETLIESSIAALIRSVKNVESDDVWNLLDESISRAMKTSYKYLDMAQKHNGVALFAVVIVEQFKFALDKSTNKPLLLSWLSNFLQNLVVIGEREQDLKELAQEYDVSLKFVSNNEDNDSFSSLILSSKLKSKLSALEKKRIISKYEFGLGLLRFIEEQDTQVIVAVFKMMCDYFLAVNDAALRNYVLNSPKFYEKTWKNKLKRDLINELLFATTNGKPTETYANKLVMKSQEVSGFAWVLTDKELKQLLQDQVVDDDLAIELVKRKISVDQQWFNNLDNKDIAAKLVAEGLVEFTNLDSKMVIDPSLIAAFITSPDASLREQALEYVTKNVTDPELMVYVASIVSELPETFSNEAEKHAFAMIDDPKNLTQWKQSLTVLNRRNVDTTRLLDAVAKQNDIYGFCPQFVEALKNRYSDSAEGRKWLHKCMLYITKVYAECSTIPESFDDFLLALKSALGSDLWRVVPTAIINTQLEVFGAHKEWVKHEKYLDFASRVIELGTSSMAYEKVLQIFITNQSMPLHELPNSANAKCRELCAEIISTLYSKGASKCATPLFQEQVLLLYLGTTRREDVLLKEVLKSVEGKLSQSWIDGVIEWELSETTSNDQKEYGLDEPRLITKGKSGLVVSLSKLFFQNTAHARQEPMIGSYNDSIYDLEFLLSIIINNDELVKVNGDEVKFDISKMVAAEVLPLLVMAMGYDNLRELAAPIVGGMVRSLNHEGDAKDAREANDAKDGKEAKDNRVYVIYLSNILYTLQQEYATKIPHLNWYIYAQFGQLLSNPGHFMYEPTYRFVLGHPKITSRDVPLFSLIAKAGATSSSDEEDNYYKQVSWLLQTIREGMVSSDDVMLVRNIGVIEWCLTLYQSPYASMRIKSLILELIARIQQIDQGIDVLVTRYAGLGWLESQIHPSANVFDEQLQLNLEKIMLRFGMGATKRVRDWANGDIDRVVKRVRGEASEKAS</sequence>
<feature type="domain" description="URB1 C-terminal" evidence="2">
    <location>
        <begin position="1216"/>
        <end position="1426"/>
    </location>
</feature>
<name>A0A642UJY4_DIURU</name>
<evidence type="ECO:0000313" key="4">
    <source>
        <dbReference type="EMBL" id="KAA8900392.1"/>
    </source>
</evidence>
<dbReference type="Proteomes" id="UP000449547">
    <property type="component" value="Unassembled WGS sequence"/>
</dbReference>
<dbReference type="OMA" id="MTSYWFG"/>
<evidence type="ECO:0000313" key="5">
    <source>
        <dbReference type="Proteomes" id="UP000449547"/>
    </source>
</evidence>
<dbReference type="GO" id="GO:0000463">
    <property type="term" value="P:maturation of LSU-rRNA from tricistronic rRNA transcript (SSU-rRNA, 5.8S rRNA, LSU-rRNA)"/>
    <property type="evidence" value="ECO:0007669"/>
    <property type="project" value="TreeGrafter"/>
</dbReference>
<dbReference type="InterPro" id="IPR059018">
    <property type="entry name" value="HEAT_URB1"/>
</dbReference>
<dbReference type="GO" id="GO:0005730">
    <property type="term" value="C:nucleolus"/>
    <property type="evidence" value="ECO:0007669"/>
    <property type="project" value="TreeGrafter"/>
</dbReference>
<feature type="domain" description="URB1 N-terminal" evidence="1">
    <location>
        <begin position="32"/>
        <end position="318"/>
    </location>
</feature>
<evidence type="ECO:0008006" key="6">
    <source>
        <dbReference type="Google" id="ProtNLM"/>
    </source>
</evidence>
<dbReference type="InterPro" id="IPR016024">
    <property type="entry name" value="ARM-type_fold"/>
</dbReference>
<dbReference type="Pfam" id="PF11707">
    <property type="entry name" value="Npa1"/>
    <property type="match status" value="1"/>
</dbReference>
<dbReference type="VEuPathDB" id="FungiDB:DIURU_003815"/>
<dbReference type="InterPro" id="IPR021714">
    <property type="entry name" value="URB1_N"/>
</dbReference>
<dbReference type="EMBL" id="SWFT01000112">
    <property type="protein sequence ID" value="KAA8900392.1"/>
    <property type="molecule type" value="Genomic_DNA"/>
</dbReference>
<evidence type="ECO:0000259" key="2">
    <source>
        <dbReference type="Pfam" id="PF16201"/>
    </source>
</evidence>
<keyword evidence="5" id="KW-1185">Reference proteome</keyword>
<evidence type="ECO:0000259" key="3">
    <source>
        <dbReference type="Pfam" id="PF26140"/>
    </source>
</evidence>
<dbReference type="PANTHER" id="PTHR13500:SF0">
    <property type="entry name" value="NUCLEOLAR PRE-RIBOSOMAL-ASSOCIATED PROTEIN 1"/>
    <property type="match status" value="1"/>
</dbReference>
<dbReference type="RefSeq" id="XP_034011392.1">
    <property type="nucleotide sequence ID" value="XM_034156619.1"/>
</dbReference>
<accession>A0A642UJY4</accession>
<dbReference type="GeneID" id="54782466"/>